<organism evidence="5 6">
    <name type="scientific">Trapa incisa</name>
    <dbReference type="NCBI Taxonomy" id="236973"/>
    <lineage>
        <taxon>Eukaryota</taxon>
        <taxon>Viridiplantae</taxon>
        <taxon>Streptophyta</taxon>
        <taxon>Embryophyta</taxon>
        <taxon>Tracheophyta</taxon>
        <taxon>Spermatophyta</taxon>
        <taxon>Magnoliopsida</taxon>
        <taxon>eudicotyledons</taxon>
        <taxon>Gunneridae</taxon>
        <taxon>Pentapetalae</taxon>
        <taxon>rosids</taxon>
        <taxon>malvids</taxon>
        <taxon>Myrtales</taxon>
        <taxon>Lythraceae</taxon>
        <taxon>Trapa</taxon>
    </lineage>
</organism>
<evidence type="ECO:0000313" key="5">
    <source>
        <dbReference type="EMBL" id="KAK4760189.1"/>
    </source>
</evidence>
<proteinExistence type="predicted"/>
<dbReference type="SUPFAM" id="SSF48239">
    <property type="entry name" value="Terpenoid cyclases/Protein prenyltransferases"/>
    <property type="match status" value="1"/>
</dbReference>
<keyword evidence="3" id="KW-0456">Lyase</keyword>
<dbReference type="Proteomes" id="UP001345219">
    <property type="component" value="Chromosome 17"/>
</dbReference>
<keyword evidence="6" id="KW-1185">Reference proteome</keyword>
<evidence type="ECO:0000256" key="1">
    <source>
        <dbReference type="ARBA" id="ARBA00001946"/>
    </source>
</evidence>
<dbReference type="InterPro" id="IPR005630">
    <property type="entry name" value="Terpene_synthase_metal-bd"/>
</dbReference>
<reference evidence="5 6" key="1">
    <citation type="journal article" date="2023" name="Hortic Res">
        <title>Pangenome of water caltrop reveals structural variations and asymmetric subgenome divergence after allopolyploidization.</title>
        <authorList>
            <person name="Zhang X."/>
            <person name="Chen Y."/>
            <person name="Wang L."/>
            <person name="Yuan Y."/>
            <person name="Fang M."/>
            <person name="Shi L."/>
            <person name="Lu R."/>
            <person name="Comes H.P."/>
            <person name="Ma Y."/>
            <person name="Chen Y."/>
            <person name="Huang G."/>
            <person name="Zhou Y."/>
            <person name="Zheng Z."/>
            <person name="Qiu Y."/>
        </authorList>
    </citation>
    <scope>NUCLEOTIDE SEQUENCE [LARGE SCALE GENOMIC DNA]</scope>
    <source>
        <tissue evidence="5">Roots</tissue>
    </source>
</reference>
<dbReference type="PANTHER" id="PTHR31225">
    <property type="entry name" value="OS04G0344100 PROTEIN-RELATED"/>
    <property type="match status" value="1"/>
</dbReference>
<dbReference type="Gene3D" id="1.10.600.10">
    <property type="entry name" value="Farnesyl Diphosphate Synthase"/>
    <property type="match status" value="1"/>
</dbReference>
<dbReference type="InterPro" id="IPR050148">
    <property type="entry name" value="Terpene_synthase-like"/>
</dbReference>
<dbReference type="Pfam" id="PF03936">
    <property type="entry name" value="Terpene_synth_C"/>
    <property type="match status" value="1"/>
</dbReference>
<dbReference type="GO" id="GO:0016114">
    <property type="term" value="P:terpenoid biosynthetic process"/>
    <property type="evidence" value="ECO:0007669"/>
    <property type="project" value="InterPro"/>
</dbReference>
<comment type="cofactor">
    <cofactor evidence="1">
        <name>Mg(2+)</name>
        <dbReference type="ChEBI" id="CHEBI:18420"/>
    </cofactor>
</comment>
<dbReference type="EMBL" id="JAXIOK010000011">
    <property type="protein sequence ID" value="KAK4760189.1"/>
    <property type="molecule type" value="Genomic_DNA"/>
</dbReference>
<evidence type="ECO:0000256" key="3">
    <source>
        <dbReference type="ARBA" id="ARBA00023239"/>
    </source>
</evidence>
<evidence type="ECO:0000313" key="6">
    <source>
        <dbReference type="Proteomes" id="UP001345219"/>
    </source>
</evidence>
<accession>A0AAN7Q6Z3</accession>
<evidence type="ECO:0000259" key="4">
    <source>
        <dbReference type="Pfam" id="PF03936"/>
    </source>
</evidence>
<comment type="caution">
    <text evidence="5">The sequence shown here is derived from an EMBL/GenBank/DDBJ whole genome shotgun (WGS) entry which is preliminary data.</text>
</comment>
<dbReference type="GO" id="GO:0000287">
    <property type="term" value="F:magnesium ion binding"/>
    <property type="evidence" value="ECO:0007669"/>
    <property type="project" value="InterPro"/>
</dbReference>
<dbReference type="AlphaFoldDB" id="A0AAN7Q6Z3"/>
<dbReference type="PANTHER" id="PTHR31225:SF221">
    <property type="entry name" value="(-)-GERMACRENE D SYNTHASE"/>
    <property type="match status" value="1"/>
</dbReference>
<dbReference type="InterPro" id="IPR008930">
    <property type="entry name" value="Terpenoid_cyclase/PrenylTrfase"/>
</dbReference>
<keyword evidence="2" id="KW-0479">Metal-binding</keyword>
<dbReference type="InterPro" id="IPR036965">
    <property type="entry name" value="Terpene_synth_N_sf"/>
</dbReference>
<evidence type="ECO:0000256" key="2">
    <source>
        <dbReference type="ARBA" id="ARBA00022723"/>
    </source>
</evidence>
<dbReference type="GO" id="GO:0010333">
    <property type="term" value="F:terpene synthase activity"/>
    <property type="evidence" value="ECO:0007669"/>
    <property type="project" value="InterPro"/>
</dbReference>
<gene>
    <name evidence="5" type="ORF">SAY87_023320</name>
</gene>
<dbReference type="SUPFAM" id="SSF48576">
    <property type="entry name" value="Terpenoid synthases"/>
    <property type="match status" value="1"/>
</dbReference>
<sequence>MSLYEASHMRVHGEYILKEAFVFSVNRLQRFMKEYNENNHHNNGSSVIVKTEGPSLATQVSHDLEQCLWKGVARTEVKFYISVYHEENCHSEELLTLSKLDFNFVKKQHLKEIHDISRWWKKLDIIGRLPFVRDRLVELYYWSLAIYFEPQYALARDIVTKVLLFISVLDDIYDAYGTFEKL</sequence>
<feature type="domain" description="Terpene synthase metal-binding" evidence="4">
    <location>
        <begin position="121"/>
        <end position="181"/>
    </location>
</feature>
<dbReference type="Gene3D" id="1.50.10.130">
    <property type="entry name" value="Terpene synthase, N-terminal domain"/>
    <property type="match status" value="1"/>
</dbReference>
<name>A0AAN7Q6Z3_9MYRT</name>
<protein>
    <recommendedName>
        <fullName evidence="4">Terpene synthase metal-binding domain-containing protein</fullName>
    </recommendedName>
</protein>
<dbReference type="InterPro" id="IPR008949">
    <property type="entry name" value="Isoprenoid_synthase_dom_sf"/>
</dbReference>